<dbReference type="PRINTS" id="PR00723">
    <property type="entry name" value="SUBTILISIN"/>
</dbReference>
<evidence type="ECO:0008006" key="16">
    <source>
        <dbReference type="Google" id="ProtNLM"/>
    </source>
</evidence>
<dbReference type="PROSITE" id="PS00138">
    <property type="entry name" value="SUBTILASE_SER"/>
    <property type="match status" value="1"/>
</dbReference>
<keyword evidence="4 10" id="KW-0645">Protease</keyword>
<dbReference type="InterPro" id="IPR034197">
    <property type="entry name" value="Peptidases_S8_3"/>
</dbReference>
<keyword evidence="7 10" id="KW-0720">Serine protease</keyword>
<feature type="active site" description="Charge relay system" evidence="9 10">
    <location>
        <position position="155"/>
    </location>
</feature>
<dbReference type="SUPFAM" id="SSF52743">
    <property type="entry name" value="Subtilisin-like"/>
    <property type="match status" value="1"/>
</dbReference>
<dbReference type="PROSITE" id="PS51892">
    <property type="entry name" value="SUBTILASE"/>
    <property type="match status" value="1"/>
</dbReference>
<protein>
    <recommendedName>
        <fullName evidence="16">Subtilisin-like protease</fullName>
    </recommendedName>
</protein>
<dbReference type="Gramene" id="Kaladp0011s1220.1.v1.1">
    <property type="protein sequence ID" value="Kaladp0011s1220.1.v1.1.CDS.1"/>
    <property type="gene ID" value="Kaladp0011s1220.v1.1"/>
</dbReference>
<name>A0A7N0SXJ5_KALFE</name>
<evidence type="ECO:0000256" key="10">
    <source>
        <dbReference type="PROSITE-ProRule" id="PRU01240"/>
    </source>
</evidence>
<reference evidence="14" key="1">
    <citation type="submission" date="2021-01" db="UniProtKB">
        <authorList>
            <consortium name="EnsemblPlants"/>
        </authorList>
    </citation>
    <scope>IDENTIFICATION</scope>
</reference>
<dbReference type="CDD" id="cd04852">
    <property type="entry name" value="Peptidases_S8_3"/>
    <property type="match status" value="1"/>
</dbReference>
<evidence type="ECO:0000256" key="8">
    <source>
        <dbReference type="ARBA" id="ARBA00023180"/>
    </source>
</evidence>
<evidence type="ECO:0000256" key="2">
    <source>
        <dbReference type="ARBA" id="ARBA00011073"/>
    </source>
</evidence>
<evidence type="ECO:0000256" key="7">
    <source>
        <dbReference type="ARBA" id="ARBA00022825"/>
    </source>
</evidence>
<dbReference type="Gene3D" id="2.60.40.2310">
    <property type="match status" value="1"/>
</dbReference>
<dbReference type="InterPro" id="IPR045051">
    <property type="entry name" value="SBT"/>
</dbReference>
<proteinExistence type="inferred from homology"/>
<evidence type="ECO:0000256" key="3">
    <source>
        <dbReference type="ARBA" id="ARBA00022525"/>
    </source>
</evidence>
<feature type="active site" description="Charge relay system" evidence="9 10">
    <location>
        <position position="226"/>
    </location>
</feature>
<dbReference type="GO" id="GO:0005576">
    <property type="term" value="C:extracellular region"/>
    <property type="evidence" value="ECO:0007669"/>
    <property type="project" value="UniProtKB-SubCell"/>
</dbReference>
<evidence type="ECO:0000313" key="15">
    <source>
        <dbReference type="Proteomes" id="UP000594263"/>
    </source>
</evidence>
<dbReference type="Pfam" id="PF05922">
    <property type="entry name" value="Inhibitor_I9"/>
    <property type="match status" value="1"/>
</dbReference>
<dbReference type="FunFam" id="3.40.50.200:FF:000006">
    <property type="entry name" value="Subtilisin-like protease SBT1.5"/>
    <property type="match status" value="1"/>
</dbReference>
<evidence type="ECO:0000256" key="5">
    <source>
        <dbReference type="ARBA" id="ARBA00022729"/>
    </source>
</evidence>
<dbReference type="AlphaFoldDB" id="A0A7N0SXJ5"/>
<feature type="domain" description="Inhibitor I9" evidence="12">
    <location>
        <begin position="39"/>
        <end position="123"/>
    </location>
</feature>
<dbReference type="InterPro" id="IPR010259">
    <property type="entry name" value="S8pro/Inhibitor_I9"/>
</dbReference>
<dbReference type="InterPro" id="IPR036852">
    <property type="entry name" value="Peptidase_S8/S53_dom_sf"/>
</dbReference>
<dbReference type="InterPro" id="IPR023828">
    <property type="entry name" value="Peptidase_S8_Ser-AS"/>
</dbReference>
<evidence type="ECO:0000259" key="11">
    <source>
        <dbReference type="Pfam" id="PF00082"/>
    </source>
</evidence>
<feature type="domain" description="Peptidase S8/S53" evidence="11">
    <location>
        <begin position="146"/>
        <end position="587"/>
    </location>
</feature>
<feature type="domain" description="Subtilisin-like protease fibronectin type-III" evidence="13">
    <location>
        <begin position="665"/>
        <end position="767"/>
    </location>
</feature>
<evidence type="ECO:0000256" key="6">
    <source>
        <dbReference type="ARBA" id="ARBA00022801"/>
    </source>
</evidence>
<keyword evidence="6 10" id="KW-0378">Hydrolase</keyword>
<dbReference type="InterPro" id="IPR041469">
    <property type="entry name" value="Subtilisin-like_FN3"/>
</dbReference>
<keyword evidence="15" id="KW-1185">Reference proteome</keyword>
<organism evidence="14 15">
    <name type="scientific">Kalanchoe fedtschenkoi</name>
    <name type="common">Lavender scallops</name>
    <name type="synonym">South American air plant</name>
    <dbReference type="NCBI Taxonomy" id="63787"/>
    <lineage>
        <taxon>Eukaryota</taxon>
        <taxon>Viridiplantae</taxon>
        <taxon>Streptophyta</taxon>
        <taxon>Embryophyta</taxon>
        <taxon>Tracheophyta</taxon>
        <taxon>Spermatophyta</taxon>
        <taxon>Magnoliopsida</taxon>
        <taxon>eudicotyledons</taxon>
        <taxon>Gunneridae</taxon>
        <taxon>Pentapetalae</taxon>
        <taxon>Saxifragales</taxon>
        <taxon>Crassulaceae</taxon>
        <taxon>Kalanchoe</taxon>
    </lineage>
</organism>
<dbReference type="InterPro" id="IPR015500">
    <property type="entry name" value="Peptidase_S8_subtilisin-rel"/>
</dbReference>
<evidence type="ECO:0000256" key="9">
    <source>
        <dbReference type="PIRSR" id="PIRSR615500-1"/>
    </source>
</evidence>
<dbReference type="Proteomes" id="UP000594263">
    <property type="component" value="Unplaced"/>
</dbReference>
<dbReference type="InterPro" id="IPR037045">
    <property type="entry name" value="S8pro/Inhibitor_I9_sf"/>
</dbReference>
<keyword evidence="5" id="KW-0732">Signal</keyword>
<evidence type="ECO:0000259" key="13">
    <source>
        <dbReference type="Pfam" id="PF17766"/>
    </source>
</evidence>
<keyword evidence="8" id="KW-0325">Glycoprotein</keyword>
<dbReference type="CDD" id="cd02120">
    <property type="entry name" value="PA_subtilisin_like"/>
    <property type="match status" value="1"/>
</dbReference>
<evidence type="ECO:0000313" key="14">
    <source>
        <dbReference type="EnsemblPlants" id="Kaladp0011s1220.1.v1.1.CDS.1"/>
    </source>
</evidence>
<feature type="active site" description="Charge relay system" evidence="9 10">
    <location>
        <position position="551"/>
    </location>
</feature>
<keyword evidence="3" id="KW-0964">Secreted</keyword>
<dbReference type="GO" id="GO:0004252">
    <property type="term" value="F:serine-type endopeptidase activity"/>
    <property type="evidence" value="ECO:0007669"/>
    <property type="project" value="UniProtKB-UniRule"/>
</dbReference>
<dbReference type="OMA" id="NAFRPIM"/>
<dbReference type="Pfam" id="PF00082">
    <property type="entry name" value="Peptidase_S8"/>
    <property type="match status" value="1"/>
</dbReference>
<dbReference type="PANTHER" id="PTHR10795">
    <property type="entry name" value="PROPROTEIN CONVERTASE SUBTILISIN/KEXIN"/>
    <property type="match status" value="1"/>
</dbReference>
<dbReference type="Gene3D" id="3.40.50.200">
    <property type="entry name" value="Peptidase S8/S53 domain"/>
    <property type="match status" value="1"/>
</dbReference>
<dbReference type="FunFam" id="3.30.70.80:FF:000003">
    <property type="entry name" value="Subtilisin-like protease SBT1.9"/>
    <property type="match status" value="1"/>
</dbReference>
<dbReference type="EnsemblPlants" id="Kaladp0011s1220.1.v1.1">
    <property type="protein sequence ID" value="Kaladp0011s1220.1.v1.1.CDS.1"/>
    <property type="gene ID" value="Kaladp0011s1220.v1.1"/>
</dbReference>
<accession>A0A7N0SXJ5</accession>
<dbReference type="InterPro" id="IPR000209">
    <property type="entry name" value="Peptidase_S8/S53_dom"/>
</dbReference>
<dbReference type="GO" id="GO:0006508">
    <property type="term" value="P:proteolysis"/>
    <property type="evidence" value="ECO:0007669"/>
    <property type="project" value="UniProtKB-KW"/>
</dbReference>
<evidence type="ECO:0000259" key="12">
    <source>
        <dbReference type="Pfam" id="PF05922"/>
    </source>
</evidence>
<comment type="subcellular location">
    <subcellularLocation>
        <location evidence="1">Secreted</location>
    </subcellularLocation>
</comment>
<dbReference type="Gene3D" id="3.50.30.30">
    <property type="match status" value="1"/>
</dbReference>
<comment type="similarity">
    <text evidence="2 10">Belongs to the peptidase S8 family.</text>
</comment>
<sequence>MSGGNGGSRVRQLGRLLLARVSLLLSIVIVSISAADRSVYIVHMDKSLMPKAFASHHSWYESAVESLGPSLDQSAGSSPRRIVYTYDQVAHGFSAVLSEEELAALRKVPGFVSAYRDTSPTLHTTHTSEFLKLNDATGLWPASEYGKDVIIGTIDTGVWPESDSFRDDGMTEVPKRWKGACEAGREFNASMCNKKLIGARFFSKGLIAARPDVNISMNSPRDTDGHGTHTSSTAAGNYVDHASFYGYAKGTARGMAPRARVAVYKVVFKEGCVASDVLAAMDQAVADGVDVLSISMAFLDDRIYKNPIAIASFGAMERGVVVSCSAGNSGPVYFSLLNGYPWVLTVGASTIDRALGGTLTLGNGFSAFGWNTFPGSATPALPIIYDKRLSICDSLDSLSKAPRGIIFCERHDMKPSIYTQIETVASSNVSAAIFITDYPYDLGLAWNFSTFPGLAISSKAASAVLKYAKSGASNPNATMRFQQTLLGTKPAPAAAFYTSTGPSFSCPRVLKPDIMAPGTDIIAAWNPNDATGRIRKDILFSSEYNIASGTSMSSPHAAGVAALLKGAHPEWSAAAIRSALMTSANQLDNTLAPIKDPNTEATASPLVMGAGHIDPNRALDPGLIYDASPADYVALLCSLNYTKQQITAITRNSTFSCKNSSSPQDFNYPSFIALYQKPSTSYAETFRRTLTNVGGGATRYKVEVDVPKGWNVTVSPAKLVFGKKHEKQSYTLSLRYTSASKRENDGFGAIVWVEENGKHRVRSPIAVSPEHTF</sequence>
<evidence type="ECO:0000256" key="1">
    <source>
        <dbReference type="ARBA" id="ARBA00004613"/>
    </source>
</evidence>
<dbReference type="Gene3D" id="3.30.70.80">
    <property type="entry name" value="Peptidase S8 propeptide/proteinase inhibitor I9"/>
    <property type="match status" value="1"/>
</dbReference>
<evidence type="ECO:0000256" key="4">
    <source>
        <dbReference type="ARBA" id="ARBA00022670"/>
    </source>
</evidence>
<dbReference type="Pfam" id="PF17766">
    <property type="entry name" value="fn3_6"/>
    <property type="match status" value="1"/>
</dbReference>